<keyword evidence="10" id="KW-0418">Kinase</keyword>
<sequence>MHPYLLPNISSSLLLIILTIFLFHVPNSLSVDDELYLDCSQSFECSNVESIGYPFWGSNRPEYCGFPDFKLNCSGDAPSISIQEQEFRVLSINQSESSLTVARVDYWNNVCPGSLTNTTTIENSSSRVLQYASDVQQLLLFYACPPLNISLPSQLTGQFDCTINSTTDSINYYVTEDLTGFGIFNISSTFGTCNTAVTVRVTQSAASNLALNTSKENLGAAMDSGYKLMWDASNNLCEQCQGSAGQCGYNTSSREFICYCKDGPNPSNCGGVSQLNYYHFILCYFSAQNMIVV</sequence>
<accession>A0A2P6PP68</accession>
<organism evidence="10 11">
    <name type="scientific">Rosa chinensis</name>
    <name type="common">China rose</name>
    <dbReference type="NCBI Taxonomy" id="74649"/>
    <lineage>
        <taxon>Eukaryota</taxon>
        <taxon>Viridiplantae</taxon>
        <taxon>Streptophyta</taxon>
        <taxon>Embryophyta</taxon>
        <taxon>Tracheophyta</taxon>
        <taxon>Spermatophyta</taxon>
        <taxon>Magnoliopsida</taxon>
        <taxon>eudicotyledons</taxon>
        <taxon>Gunneridae</taxon>
        <taxon>Pentapetalae</taxon>
        <taxon>rosids</taxon>
        <taxon>fabids</taxon>
        <taxon>Rosales</taxon>
        <taxon>Rosaceae</taxon>
        <taxon>Rosoideae</taxon>
        <taxon>Rosoideae incertae sedis</taxon>
        <taxon>Rosa</taxon>
    </lineage>
</organism>
<dbReference type="GO" id="GO:0016020">
    <property type="term" value="C:membrane"/>
    <property type="evidence" value="ECO:0007669"/>
    <property type="project" value="UniProtKB-SubCell"/>
</dbReference>
<dbReference type="Pfam" id="PF14380">
    <property type="entry name" value="WAK_assoc"/>
    <property type="match status" value="1"/>
</dbReference>
<dbReference type="InterPro" id="IPR025287">
    <property type="entry name" value="WAK_GUB"/>
</dbReference>
<feature type="signal peptide" evidence="7">
    <location>
        <begin position="1"/>
        <end position="30"/>
    </location>
</feature>
<dbReference type="Gramene" id="PRQ23714">
    <property type="protein sequence ID" value="PRQ23714"/>
    <property type="gene ID" value="RchiOBHm_Chr6g0264401"/>
</dbReference>
<dbReference type="GO" id="GO:0004674">
    <property type="term" value="F:protein serine/threonine kinase activity"/>
    <property type="evidence" value="ECO:0007669"/>
    <property type="project" value="UniProtKB-EC"/>
</dbReference>
<dbReference type="PANTHER" id="PTHR33138">
    <property type="entry name" value="OS01G0690200 PROTEIN"/>
    <property type="match status" value="1"/>
</dbReference>
<dbReference type="Proteomes" id="UP000238479">
    <property type="component" value="Chromosome 6"/>
</dbReference>
<evidence type="ECO:0000256" key="3">
    <source>
        <dbReference type="ARBA" id="ARBA00022729"/>
    </source>
</evidence>
<evidence type="ECO:0000256" key="5">
    <source>
        <dbReference type="ARBA" id="ARBA00047899"/>
    </source>
</evidence>
<evidence type="ECO:0000259" key="8">
    <source>
        <dbReference type="Pfam" id="PF13947"/>
    </source>
</evidence>
<comment type="catalytic activity">
    <reaction evidence="6">
        <text>L-seryl-[protein] + ATP = O-phospho-L-seryl-[protein] + ADP + H(+)</text>
        <dbReference type="Rhea" id="RHEA:17989"/>
        <dbReference type="Rhea" id="RHEA-COMP:9863"/>
        <dbReference type="Rhea" id="RHEA-COMP:11604"/>
        <dbReference type="ChEBI" id="CHEBI:15378"/>
        <dbReference type="ChEBI" id="CHEBI:29999"/>
        <dbReference type="ChEBI" id="CHEBI:30616"/>
        <dbReference type="ChEBI" id="CHEBI:83421"/>
        <dbReference type="ChEBI" id="CHEBI:456216"/>
        <dbReference type="EC" id="2.7.11.1"/>
    </reaction>
</comment>
<evidence type="ECO:0000313" key="11">
    <source>
        <dbReference type="Proteomes" id="UP000238479"/>
    </source>
</evidence>
<dbReference type="STRING" id="74649.A0A2P6PP68"/>
<protein>
    <recommendedName>
        <fullName evidence="2">non-specific serine/threonine protein kinase</fullName>
        <ecNumber evidence="2">2.7.11.1</ecNumber>
    </recommendedName>
</protein>
<keyword evidence="3 7" id="KW-0732">Signal</keyword>
<evidence type="ECO:0000256" key="4">
    <source>
        <dbReference type="ARBA" id="ARBA00023180"/>
    </source>
</evidence>
<comment type="caution">
    <text evidence="10">The sequence shown here is derived from an EMBL/GenBank/DDBJ whole genome shotgun (WGS) entry which is preliminary data.</text>
</comment>
<feature type="domain" description="Wall-associated receptor kinase C-terminal" evidence="9">
    <location>
        <begin position="161"/>
        <end position="263"/>
    </location>
</feature>
<evidence type="ECO:0000259" key="9">
    <source>
        <dbReference type="Pfam" id="PF14380"/>
    </source>
</evidence>
<keyword evidence="4" id="KW-0325">Glycoprotein</keyword>
<dbReference type="InterPro" id="IPR032872">
    <property type="entry name" value="WAK_assoc_C"/>
</dbReference>
<keyword evidence="11" id="KW-1185">Reference proteome</keyword>
<evidence type="ECO:0000256" key="1">
    <source>
        <dbReference type="ARBA" id="ARBA00004167"/>
    </source>
</evidence>
<feature type="chain" id="PRO_5015108666" description="non-specific serine/threonine protein kinase" evidence="7">
    <location>
        <begin position="31"/>
        <end position="293"/>
    </location>
</feature>
<dbReference type="EMBL" id="PDCK01000044">
    <property type="protein sequence ID" value="PRQ23714.1"/>
    <property type="molecule type" value="Genomic_DNA"/>
</dbReference>
<comment type="catalytic activity">
    <reaction evidence="5">
        <text>L-threonyl-[protein] + ATP = O-phospho-L-threonyl-[protein] + ADP + H(+)</text>
        <dbReference type="Rhea" id="RHEA:46608"/>
        <dbReference type="Rhea" id="RHEA-COMP:11060"/>
        <dbReference type="Rhea" id="RHEA-COMP:11605"/>
        <dbReference type="ChEBI" id="CHEBI:15378"/>
        <dbReference type="ChEBI" id="CHEBI:30013"/>
        <dbReference type="ChEBI" id="CHEBI:30616"/>
        <dbReference type="ChEBI" id="CHEBI:61977"/>
        <dbReference type="ChEBI" id="CHEBI:456216"/>
        <dbReference type="EC" id="2.7.11.1"/>
    </reaction>
</comment>
<reference evidence="10 11" key="1">
    <citation type="journal article" date="2018" name="Nat. Genet.">
        <title>The Rosa genome provides new insights in the design of modern roses.</title>
        <authorList>
            <person name="Bendahmane M."/>
        </authorList>
    </citation>
    <scope>NUCLEOTIDE SEQUENCE [LARGE SCALE GENOMIC DNA]</scope>
    <source>
        <strain evidence="11">cv. Old Blush</strain>
    </source>
</reference>
<dbReference type="GO" id="GO:0030247">
    <property type="term" value="F:polysaccharide binding"/>
    <property type="evidence" value="ECO:0007669"/>
    <property type="project" value="InterPro"/>
</dbReference>
<name>A0A2P6PP68_ROSCH</name>
<keyword evidence="10" id="KW-0808">Transferase</keyword>
<evidence type="ECO:0000313" key="10">
    <source>
        <dbReference type="EMBL" id="PRQ23714.1"/>
    </source>
</evidence>
<evidence type="ECO:0000256" key="7">
    <source>
        <dbReference type="SAM" id="SignalP"/>
    </source>
</evidence>
<evidence type="ECO:0000256" key="2">
    <source>
        <dbReference type="ARBA" id="ARBA00012513"/>
    </source>
</evidence>
<dbReference type="Pfam" id="PF13947">
    <property type="entry name" value="GUB_WAK_bind"/>
    <property type="match status" value="1"/>
</dbReference>
<comment type="subcellular location">
    <subcellularLocation>
        <location evidence="1">Membrane</location>
        <topology evidence="1">Single-pass membrane protein</topology>
    </subcellularLocation>
</comment>
<proteinExistence type="predicted"/>
<evidence type="ECO:0000256" key="6">
    <source>
        <dbReference type="ARBA" id="ARBA00048679"/>
    </source>
</evidence>
<dbReference type="PANTHER" id="PTHR33138:SF72">
    <property type="entry name" value="WALL-ASSOCIATED RECEPTOR KINASE CARBOXY-TERMINAL PROTEIN"/>
    <property type="match status" value="1"/>
</dbReference>
<keyword evidence="10" id="KW-0675">Receptor</keyword>
<dbReference type="AlphaFoldDB" id="A0A2P6PP68"/>
<feature type="domain" description="Wall-associated receptor kinase galacturonan-binding" evidence="8">
    <location>
        <begin position="39"/>
        <end position="103"/>
    </location>
</feature>
<dbReference type="OMA" id="NGYCSTE"/>
<gene>
    <name evidence="10" type="ORF">RchiOBHm_Chr6g0264401</name>
</gene>
<dbReference type="EC" id="2.7.11.1" evidence="2"/>